<evidence type="ECO:0000313" key="2">
    <source>
        <dbReference type="EMBL" id="KDQ20782.1"/>
    </source>
</evidence>
<protein>
    <submittedName>
        <fullName evidence="2">Uncharacterized protein</fullName>
    </submittedName>
</protein>
<name>A0A067N9K1_BOTB1</name>
<feature type="region of interest" description="Disordered" evidence="1">
    <location>
        <begin position="654"/>
        <end position="829"/>
    </location>
</feature>
<feature type="compositionally biased region" description="Low complexity" evidence="1">
    <location>
        <begin position="739"/>
        <end position="753"/>
    </location>
</feature>
<dbReference type="EMBL" id="KL198017">
    <property type="protein sequence ID" value="KDQ20782.1"/>
    <property type="molecule type" value="Genomic_DNA"/>
</dbReference>
<gene>
    <name evidence="2" type="ORF">BOTBODRAFT_169501</name>
</gene>
<dbReference type="AlphaFoldDB" id="A0A067N9K1"/>
<feature type="compositionally biased region" description="Acidic residues" evidence="1">
    <location>
        <begin position="491"/>
        <end position="514"/>
    </location>
</feature>
<dbReference type="STRING" id="930990.A0A067N9K1"/>
<feature type="compositionally biased region" description="Polar residues" evidence="1">
    <location>
        <begin position="315"/>
        <end position="325"/>
    </location>
</feature>
<dbReference type="InterPro" id="IPR009072">
    <property type="entry name" value="Histone-fold"/>
</dbReference>
<dbReference type="HOGENOM" id="CLU_341936_0_0_1"/>
<feature type="compositionally biased region" description="Pro residues" evidence="1">
    <location>
        <begin position="714"/>
        <end position="734"/>
    </location>
</feature>
<reference evidence="3" key="1">
    <citation type="journal article" date="2014" name="Proc. Natl. Acad. Sci. U.S.A.">
        <title>Extensive sampling of basidiomycete genomes demonstrates inadequacy of the white-rot/brown-rot paradigm for wood decay fungi.</title>
        <authorList>
            <person name="Riley R."/>
            <person name="Salamov A.A."/>
            <person name="Brown D.W."/>
            <person name="Nagy L.G."/>
            <person name="Floudas D."/>
            <person name="Held B.W."/>
            <person name="Levasseur A."/>
            <person name="Lombard V."/>
            <person name="Morin E."/>
            <person name="Otillar R."/>
            <person name="Lindquist E.A."/>
            <person name="Sun H."/>
            <person name="LaButti K.M."/>
            <person name="Schmutz J."/>
            <person name="Jabbour D."/>
            <person name="Luo H."/>
            <person name="Baker S.E."/>
            <person name="Pisabarro A.G."/>
            <person name="Walton J.D."/>
            <person name="Blanchette R.A."/>
            <person name="Henrissat B."/>
            <person name="Martin F."/>
            <person name="Cullen D."/>
            <person name="Hibbett D.S."/>
            <person name="Grigoriev I.V."/>
        </authorList>
    </citation>
    <scope>NUCLEOTIDE SEQUENCE [LARGE SCALE GENOMIC DNA]</scope>
    <source>
        <strain evidence="3">FD-172 SS1</strain>
    </source>
</reference>
<sequence length="829" mass="89556">MTGSTLGALSPLYHITGVDSSSGSPTKKRRLQSTSSAATSSSRASSSVDRDSSDASLLAARYASSQRVLSVWSSLAKKYGGRSMEEDDIIDIYTGTIIKDRGVIRGIKEGTYAIGRFQAAAAVAEEEERRASEHLMDEEAERARAAEGKGDINADENTGASTTEEDEEDEDEDEDEDEIGGWGETSMLDTQFQETVAPLSQMQQRARELTREDEDDLREFLLAEEQRRAQETVSDEVEEGTVELTGFGGDDEDDDDPLALGPGDFYAPSRAVSEELGAPPDILLATVADVEPSPEGDHKENPRITERLKKPLKHQLSTTPLSGSPSAQNLAQSSSKSKKLKKQTSKGATPAQPAAAPRESDATTPRRKPTSKKGVKNILKAGARTPANREPDPDGPDITPPRNRVGSSRSTVVVASSERGTSPRARRRPSPVLASYDEASRPSRSSLPTRASTMDSEIIPDSQCEPDYLPDIEDSQCYEQDNLDGGTEAAPYDDAEENEGDGEPPEAVDAEDNGYESADPLELTARSMSPSPPLRPSPEEGDAEEPDPLDLLPEESVKVESSPTLAAASYPPTPHRTYEHSSTTPGHPDPYQHHRAPSYPHPPHLLSVPPHAHPHSHYGHSYPPPPLPPFPSDPNTLLAQVMYAYSVNYLAASHAGSSGHHMPPPSMPPPLYTSSTPQPAPPHGHGLYSDFWTPPRRQSSFAPSHHHAQSPSPWSHPYPPPDYRHYPPPPPPAHHYPGHADSSYHGYAAASSSRTPSSQTDDTDEIPDRETPSRAGGRAKTIAPRSRYPSGLSSSRSDTVVPTPPVPRIPRGRGEKRTASGTPRRPPPP</sequence>
<dbReference type="GO" id="GO:0005634">
    <property type="term" value="C:nucleus"/>
    <property type="evidence" value="ECO:0007669"/>
    <property type="project" value="InterPro"/>
</dbReference>
<feature type="compositionally biased region" description="Polar residues" evidence="1">
    <location>
        <begin position="405"/>
        <end position="420"/>
    </location>
</feature>
<feature type="region of interest" description="Disordered" evidence="1">
    <location>
        <begin position="1"/>
        <end position="54"/>
    </location>
</feature>
<dbReference type="Proteomes" id="UP000027195">
    <property type="component" value="Unassembled WGS sequence"/>
</dbReference>
<evidence type="ECO:0000313" key="3">
    <source>
        <dbReference type="Proteomes" id="UP000027195"/>
    </source>
</evidence>
<dbReference type="Pfam" id="PF10384">
    <property type="entry name" value="Scm3"/>
    <property type="match status" value="1"/>
</dbReference>
<feature type="region of interest" description="Disordered" evidence="1">
    <location>
        <begin position="128"/>
        <end position="213"/>
    </location>
</feature>
<proteinExistence type="predicted"/>
<evidence type="ECO:0000256" key="1">
    <source>
        <dbReference type="SAM" id="MobiDB-lite"/>
    </source>
</evidence>
<organism evidence="2 3">
    <name type="scientific">Botryobasidium botryosum (strain FD-172 SS1)</name>
    <dbReference type="NCBI Taxonomy" id="930990"/>
    <lineage>
        <taxon>Eukaryota</taxon>
        <taxon>Fungi</taxon>
        <taxon>Dikarya</taxon>
        <taxon>Basidiomycota</taxon>
        <taxon>Agaricomycotina</taxon>
        <taxon>Agaricomycetes</taxon>
        <taxon>Cantharellales</taxon>
        <taxon>Botryobasidiaceae</taxon>
        <taxon>Botryobasidium</taxon>
    </lineage>
</organism>
<dbReference type="InParanoid" id="A0A067N9K1"/>
<feature type="compositionally biased region" description="Acidic residues" evidence="1">
    <location>
        <begin position="163"/>
        <end position="179"/>
    </location>
</feature>
<feature type="compositionally biased region" description="Low complexity" evidence="1">
    <location>
        <begin position="785"/>
        <end position="801"/>
    </location>
</feature>
<feature type="compositionally biased region" description="Pro residues" evidence="1">
    <location>
        <begin position="622"/>
        <end position="631"/>
    </location>
</feature>
<feature type="region of interest" description="Disordered" evidence="1">
    <location>
        <begin position="225"/>
        <end position="631"/>
    </location>
</feature>
<dbReference type="Gene3D" id="1.10.20.10">
    <property type="entry name" value="Histone, subunit A"/>
    <property type="match status" value="1"/>
</dbReference>
<feature type="compositionally biased region" description="Basic and acidic residues" evidence="1">
    <location>
        <begin position="128"/>
        <end position="152"/>
    </location>
</feature>
<feature type="compositionally biased region" description="Pro residues" evidence="1">
    <location>
        <begin position="662"/>
        <end position="671"/>
    </location>
</feature>
<feature type="compositionally biased region" description="Low complexity" evidence="1">
    <location>
        <begin position="326"/>
        <end position="335"/>
    </location>
</feature>
<dbReference type="GO" id="GO:0046982">
    <property type="term" value="F:protein heterodimerization activity"/>
    <property type="evidence" value="ECO:0007669"/>
    <property type="project" value="InterPro"/>
</dbReference>
<accession>A0A067N9K1</accession>
<keyword evidence="3" id="KW-1185">Reference proteome</keyword>
<dbReference type="InterPro" id="IPR018465">
    <property type="entry name" value="Scm3/HJURP"/>
</dbReference>
<feature type="compositionally biased region" description="Polar residues" evidence="1">
    <location>
        <begin position="187"/>
        <end position="204"/>
    </location>
</feature>
<feature type="compositionally biased region" description="Low complexity" evidence="1">
    <location>
        <begin position="32"/>
        <end position="47"/>
    </location>
</feature>
<feature type="compositionally biased region" description="Basic and acidic residues" evidence="1">
    <location>
        <begin position="295"/>
        <end position="309"/>
    </location>
</feature>
<dbReference type="GO" id="GO:0042393">
    <property type="term" value="F:histone binding"/>
    <property type="evidence" value="ECO:0007669"/>
    <property type="project" value="InterPro"/>
</dbReference>
<feature type="compositionally biased region" description="Acidic residues" evidence="1">
    <location>
        <begin position="539"/>
        <end position="548"/>
    </location>
</feature>
<feature type="compositionally biased region" description="Polar residues" evidence="1">
    <location>
        <begin position="442"/>
        <end position="455"/>
    </location>
</feature>
<feature type="compositionally biased region" description="Basic residues" evidence="1">
    <location>
        <begin position="365"/>
        <end position="375"/>
    </location>
</feature>